<gene>
    <name evidence="3" type="ORF">AZI98_13315</name>
</gene>
<reference evidence="3 4" key="1">
    <citation type="submission" date="2016-04" db="EMBL/GenBank/DDBJ databases">
        <title>Draft genome sequence of Aeribacillus pallidus 8m3 from petroleum reservoir.</title>
        <authorList>
            <person name="Poltaraus A.B."/>
            <person name="Nazina T.N."/>
            <person name="Tourova T.P."/>
            <person name="Malakho S.M."/>
            <person name="Korshunova A.V."/>
            <person name="Sokolova D.S."/>
        </authorList>
    </citation>
    <scope>NUCLEOTIDE SEQUENCE [LARGE SCALE GENOMIC DNA]</scope>
    <source>
        <strain evidence="3 4">8m3</strain>
    </source>
</reference>
<dbReference type="Pfam" id="PF07510">
    <property type="entry name" value="GmrSD_C"/>
    <property type="match status" value="1"/>
</dbReference>
<evidence type="ECO:0008006" key="5">
    <source>
        <dbReference type="Google" id="ProtNLM"/>
    </source>
</evidence>
<keyword evidence="4" id="KW-1185">Reference proteome</keyword>
<evidence type="ECO:0000259" key="2">
    <source>
        <dbReference type="Pfam" id="PF07510"/>
    </source>
</evidence>
<name>A0A165WX54_9BACI</name>
<comment type="caution">
    <text evidence="3">The sequence shown here is derived from an EMBL/GenBank/DDBJ whole genome shotgun (WGS) entry which is preliminary data.</text>
</comment>
<feature type="domain" description="GmrSD restriction endonucleases C-terminal" evidence="2">
    <location>
        <begin position="414"/>
        <end position="548"/>
    </location>
</feature>
<dbReference type="AlphaFoldDB" id="A0A165WX54"/>
<dbReference type="RefSeq" id="WP_063388764.1">
    <property type="nucleotide sequence ID" value="NZ_LWBR01000048.1"/>
</dbReference>
<dbReference type="PANTHER" id="PTHR35149:SF2">
    <property type="entry name" value="DUF262 DOMAIN-CONTAINING PROTEIN"/>
    <property type="match status" value="1"/>
</dbReference>
<accession>A0A165WX54</accession>
<organism evidence="3 4">
    <name type="scientific">Aeribacillus pallidus</name>
    <dbReference type="NCBI Taxonomy" id="33936"/>
    <lineage>
        <taxon>Bacteria</taxon>
        <taxon>Bacillati</taxon>
        <taxon>Bacillota</taxon>
        <taxon>Bacilli</taxon>
        <taxon>Bacillales</taxon>
        <taxon>Bacillaceae</taxon>
        <taxon>Aeribacillus</taxon>
    </lineage>
</organism>
<sequence length="557" mass="65504">MHTPLNAQEMPLHKVFSDDFLFTIPSVQRPYSWTTEQAGELLDDLLEFIEHHRITEKNIEQIPEPYFLGSIVLVKGEKPEAEVLDGQQRLTTLTILLSALRSYLPEEYANEIDELIVQRGSRIRKIEDTYRLRLRKKDNDFFKKYIQERDGITKLTKQTPVKTDSQALIRDNALYYLERFNDLDESTLTTLPSVIATLCYMVIVSTPNFDSAFRIFTVLNDRGLDLMVTDILKAKIIGKIPESEQEIYTEKWEDIESALGREQFNELFSHIRMILQKRKGAGNLKDEYDSILENMSGKTFIDEILIPYSDIYIQIRNYKTSFVNDEETVKILEFLNRIDNMDWIPVAMYYMHHYNNNIPAFLKRLERFAAVHMVLRKNFNWRQSKYSTILRELEQGKDPFSKTSTLNLTDDEKKEVIEVLNGDVYKKLKDAAKRYVLLRLDALLSKGQPSYDYNTITIEHILPQTPPKESEWTKNFPDIEQYVHKLGNLVLLTTKKNSRAKNFDFERKKSTYFQSKDGVSTFALTTQVIQEKEWTPKVLERRQKLLLDLLVKEWELR</sequence>
<dbReference type="Proteomes" id="UP000076476">
    <property type="component" value="Unassembled WGS sequence"/>
</dbReference>
<evidence type="ECO:0000259" key="1">
    <source>
        <dbReference type="Pfam" id="PF03235"/>
    </source>
</evidence>
<dbReference type="InterPro" id="IPR011089">
    <property type="entry name" value="GmrSD_C"/>
</dbReference>
<dbReference type="PANTHER" id="PTHR35149">
    <property type="entry name" value="SLL5132 PROTEIN"/>
    <property type="match status" value="1"/>
</dbReference>
<evidence type="ECO:0000313" key="3">
    <source>
        <dbReference type="EMBL" id="KZN95419.1"/>
    </source>
</evidence>
<evidence type="ECO:0000313" key="4">
    <source>
        <dbReference type="Proteomes" id="UP000076476"/>
    </source>
</evidence>
<feature type="domain" description="GmrSD restriction endonucleases N-terminal" evidence="1">
    <location>
        <begin position="13"/>
        <end position="236"/>
    </location>
</feature>
<dbReference type="OrthoDB" id="9798761at2"/>
<dbReference type="EMBL" id="LWBR01000048">
    <property type="protein sequence ID" value="KZN95419.1"/>
    <property type="molecule type" value="Genomic_DNA"/>
</dbReference>
<proteinExistence type="predicted"/>
<dbReference type="Pfam" id="PF03235">
    <property type="entry name" value="GmrSD_N"/>
    <property type="match status" value="1"/>
</dbReference>
<dbReference type="InterPro" id="IPR004919">
    <property type="entry name" value="GmrSD_N"/>
</dbReference>
<protein>
    <recommendedName>
        <fullName evidence="5">DUF262 domain-containing protein</fullName>
    </recommendedName>
</protein>